<dbReference type="AlphaFoldDB" id="M1NK96"/>
<proteinExistence type="predicted"/>
<gene>
    <name evidence="4" type="ordered locus">UWK_03478</name>
</gene>
<dbReference type="eggNOG" id="COG4619">
    <property type="taxonomic scope" value="Bacteria"/>
</dbReference>
<dbReference type="GO" id="GO:0016887">
    <property type="term" value="F:ATP hydrolysis activity"/>
    <property type="evidence" value="ECO:0007669"/>
    <property type="project" value="InterPro"/>
</dbReference>
<dbReference type="Gene3D" id="3.40.50.300">
    <property type="entry name" value="P-loop containing nucleotide triphosphate hydrolases"/>
    <property type="match status" value="1"/>
</dbReference>
<dbReference type="PANTHER" id="PTHR43119:SF1">
    <property type="entry name" value="ABC TRANSPORTER DOMAIN-CONTAINING PROTEIN"/>
    <property type="match status" value="1"/>
</dbReference>
<dbReference type="SMART" id="SM00382">
    <property type="entry name" value="AAA"/>
    <property type="match status" value="1"/>
</dbReference>
<reference evidence="5" key="1">
    <citation type="journal article" date="2013" name="Stand. Genomic Sci.">
        <title>Complete genome sequence of Desulfocapsa sulfexigens, a marine deltaproteobacterium specialized in disproportionating inorganic sulfur compounds.</title>
        <authorList>
            <person name="Finster K.W."/>
            <person name="Kjeldsen K.U."/>
            <person name="Kube M."/>
            <person name="Reinhardt R."/>
            <person name="Mussmann M."/>
            <person name="Amann R."/>
            <person name="Schreiber L."/>
        </authorList>
    </citation>
    <scope>NUCLEOTIDE SEQUENCE [LARGE SCALE GENOMIC DNA]</scope>
    <source>
        <strain evidence="5">DSM 10523 / SB164P1</strain>
    </source>
</reference>
<dbReference type="HOGENOM" id="CLU_000604_1_22_7"/>
<accession>M1NK96</accession>
<organism evidence="4 5">
    <name type="scientific">Desulfocapsa sulfexigens (strain DSM 10523 / SB164P1)</name>
    <dbReference type="NCBI Taxonomy" id="1167006"/>
    <lineage>
        <taxon>Bacteria</taxon>
        <taxon>Pseudomonadati</taxon>
        <taxon>Thermodesulfobacteriota</taxon>
        <taxon>Desulfobulbia</taxon>
        <taxon>Desulfobulbales</taxon>
        <taxon>Desulfocapsaceae</taxon>
        <taxon>Desulfocapsa</taxon>
    </lineage>
</organism>
<dbReference type="KEGG" id="dsf:UWK_03478"/>
<evidence type="ECO:0000259" key="3">
    <source>
        <dbReference type="PROSITE" id="PS50893"/>
    </source>
</evidence>
<dbReference type="GO" id="GO:0005524">
    <property type="term" value="F:ATP binding"/>
    <property type="evidence" value="ECO:0007669"/>
    <property type="project" value="UniProtKB-KW"/>
</dbReference>
<dbReference type="InterPro" id="IPR003593">
    <property type="entry name" value="AAA+_ATPase"/>
</dbReference>
<dbReference type="OrthoDB" id="4408248at2"/>
<evidence type="ECO:0000256" key="1">
    <source>
        <dbReference type="ARBA" id="ARBA00022741"/>
    </source>
</evidence>
<protein>
    <submittedName>
        <fullName evidence="4">ABC-type uncharacterized transport system, ATPase component</fullName>
    </submittedName>
</protein>
<dbReference type="PANTHER" id="PTHR43119">
    <property type="entry name" value="ABC TRANSPORT PROTEIN ATP-BINDING COMPONENT-RELATED"/>
    <property type="match status" value="1"/>
</dbReference>
<dbReference type="Pfam" id="PF00005">
    <property type="entry name" value="ABC_tran"/>
    <property type="match status" value="1"/>
</dbReference>
<feature type="domain" description="ABC transporter" evidence="3">
    <location>
        <begin position="6"/>
        <end position="220"/>
    </location>
</feature>
<keyword evidence="5" id="KW-1185">Reference proteome</keyword>
<dbReference type="RefSeq" id="WP_015405676.1">
    <property type="nucleotide sequence ID" value="NC_020304.1"/>
</dbReference>
<dbReference type="SUPFAM" id="SSF52540">
    <property type="entry name" value="P-loop containing nucleoside triphosphate hydrolases"/>
    <property type="match status" value="1"/>
</dbReference>
<dbReference type="InterPro" id="IPR003439">
    <property type="entry name" value="ABC_transporter-like_ATP-bd"/>
</dbReference>
<evidence type="ECO:0000313" key="4">
    <source>
        <dbReference type="EMBL" id="AGF79994.1"/>
    </source>
</evidence>
<dbReference type="PROSITE" id="PS50893">
    <property type="entry name" value="ABC_TRANSPORTER_2"/>
    <property type="match status" value="1"/>
</dbReference>
<dbReference type="EMBL" id="CP003985">
    <property type="protein sequence ID" value="AGF79994.1"/>
    <property type="molecule type" value="Genomic_DNA"/>
</dbReference>
<evidence type="ECO:0000313" key="5">
    <source>
        <dbReference type="Proteomes" id="UP000011721"/>
    </source>
</evidence>
<keyword evidence="2" id="KW-0067">ATP-binding</keyword>
<name>M1NK96_DESSD</name>
<evidence type="ECO:0000256" key="2">
    <source>
        <dbReference type="ARBA" id="ARBA00022840"/>
    </source>
</evidence>
<sequence>MKAAPLQSPSLEKFPGQGLRLSNLSFLGNGPYSITVIPGGCLGLTGKSGVGKTQLLRAVADVIPHDGECILNADVCSSVSPPIWRKMVAMLPAESFWWYDSVGAHFNGGLLDPEFKDLMERLGFSQDVMEWQVSRLSTGERQRLSLIRTLINRPRVLLLDEPTSALDKKMVAVVEEIVADIRFHRQISCIWVSHDRDQLFRVADTVCTVETTGLVKENRE</sequence>
<dbReference type="Proteomes" id="UP000011721">
    <property type="component" value="Chromosome"/>
</dbReference>
<keyword evidence="1" id="KW-0547">Nucleotide-binding</keyword>
<dbReference type="STRING" id="1167006.UWK_03478"/>
<dbReference type="InterPro" id="IPR027417">
    <property type="entry name" value="P-loop_NTPase"/>
</dbReference>